<organism evidence="1 2">
    <name type="scientific">Aequorivita xiaoshiensis</name>
    <dbReference type="NCBI Taxonomy" id="2874476"/>
    <lineage>
        <taxon>Bacteria</taxon>
        <taxon>Pseudomonadati</taxon>
        <taxon>Bacteroidota</taxon>
        <taxon>Flavobacteriia</taxon>
        <taxon>Flavobacteriales</taxon>
        <taxon>Flavobacteriaceae</taxon>
        <taxon>Aequorivita</taxon>
    </lineage>
</organism>
<dbReference type="AlphaFoldDB" id="A0A9X1QYM9"/>
<dbReference type="Proteomes" id="UP001139462">
    <property type="component" value="Unassembled WGS sequence"/>
</dbReference>
<gene>
    <name evidence="1" type="ORF">K8344_08085</name>
</gene>
<proteinExistence type="predicted"/>
<name>A0A9X1QYM9_9FLAO</name>
<dbReference type="EMBL" id="JAIRBB010000005">
    <property type="protein sequence ID" value="MCG2431076.1"/>
    <property type="molecule type" value="Genomic_DNA"/>
</dbReference>
<comment type="caution">
    <text evidence="1">The sequence shown here is derived from an EMBL/GenBank/DDBJ whole genome shotgun (WGS) entry which is preliminary data.</text>
</comment>
<dbReference type="RefSeq" id="WP_237608225.1">
    <property type="nucleotide sequence ID" value="NZ_JAIRBB010000005.1"/>
</dbReference>
<protein>
    <submittedName>
        <fullName evidence="1">Uncharacterized protein</fullName>
    </submittedName>
</protein>
<reference evidence="1" key="1">
    <citation type="submission" date="2021-09" db="EMBL/GenBank/DDBJ databases">
        <title>Genome of Aequorivita sp. strain F64183.</title>
        <authorList>
            <person name="Wang Y."/>
        </authorList>
    </citation>
    <scope>NUCLEOTIDE SEQUENCE</scope>
    <source>
        <strain evidence="1">F64183</strain>
    </source>
</reference>
<evidence type="ECO:0000313" key="2">
    <source>
        <dbReference type="Proteomes" id="UP001139462"/>
    </source>
</evidence>
<keyword evidence="2" id="KW-1185">Reference proteome</keyword>
<accession>A0A9X1QYM9</accession>
<sequence>MLAGIVIDKTEDGDVVKPSPEYDLQGVVLIYITIENLLVGLKRKIDEVVEIEVEKERILPDVKHLQVPSPSKFFK</sequence>
<evidence type="ECO:0000313" key="1">
    <source>
        <dbReference type="EMBL" id="MCG2431076.1"/>
    </source>
</evidence>